<keyword evidence="4 9" id="KW-0812">Transmembrane</keyword>
<evidence type="ECO:0000256" key="4">
    <source>
        <dbReference type="ARBA" id="ARBA00022692"/>
    </source>
</evidence>
<evidence type="ECO:0000256" key="1">
    <source>
        <dbReference type="ARBA" id="ARBA00004651"/>
    </source>
</evidence>
<feature type="transmembrane region" description="Helical" evidence="9">
    <location>
        <begin position="152"/>
        <end position="172"/>
    </location>
</feature>
<keyword evidence="5 9" id="KW-1133">Transmembrane helix</keyword>
<dbReference type="PANTHER" id="PTHR32507:SF0">
    <property type="entry name" value="NA(+)_H(+) ANTIPORTER 2-RELATED"/>
    <property type="match status" value="1"/>
</dbReference>
<gene>
    <name evidence="11" type="ORF">GGE06_005275</name>
</gene>
<feature type="transmembrane region" description="Helical" evidence="9">
    <location>
        <begin position="55"/>
        <end position="74"/>
    </location>
</feature>
<feature type="transmembrane region" description="Helical" evidence="9">
    <location>
        <begin position="369"/>
        <end position="389"/>
    </location>
</feature>
<dbReference type="AlphaFoldDB" id="A0A7W7U3I2"/>
<organism evidence="11 12">
    <name type="scientific">Streptomyces nymphaeiformis</name>
    <dbReference type="NCBI Taxonomy" id="2663842"/>
    <lineage>
        <taxon>Bacteria</taxon>
        <taxon>Bacillati</taxon>
        <taxon>Actinomycetota</taxon>
        <taxon>Actinomycetes</taxon>
        <taxon>Kitasatosporales</taxon>
        <taxon>Streptomycetaceae</taxon>
        <taxon>Streptomyces</taxon>
    </lineage>
</organism>
<keyword evidence="12" id="KW-1185">Reference proteome</keyword>
<feature type="transmembrane region" description="Helical" evidence="9">
    <location>
        <begin position="94"/>
        <end position="114"/>
    </location>
</feature>
<evidence type="ECO:0000313" key="12">
    <source>
        <dbReference type="Proteomes" id="UP000582643"/>
    </source>
</evidence>
<feature type="region of interest" description="Disordered" evidence="8">
    <location>
        <begin position="565"/>
        <end position="596"/>
    </location>
</feature>
<feature type="transmembrane region" description="Helical" evidence="9">
    <location>
        <begin position="223"/>
        <end position="242"/>
    </location>
</feature>
<dbReference type="Proteomes" id="UP000582643">
    <property type="component" value="Unassembled WGS sequence"/>
</dbReference>
<feature type="transmembrane region" description="Helical" evidence="9">
    <location>
        <begin position="6"/>
        <end position="24"/>
    </location>
</feature>
<evidence type="ECO:0000256" key="2">
    <source>
        <dbReference type="ARBA" id="ARBA00022448"/>
    </source>
</evidence>
<feature type="transmembrane region" description="Helical" evidence="9">
    <location>
        <begin position="301"/>
        <end position="324"/>
    </location>
</feature>
<feature type="transmembrane region" description="Helical" evidence="9">
    <location>
        <begin position="31"/>
        <end position="49"/>
    </location>
</feature>
<name>A0A7W7U3I2_9ACTN</name>
<dbReference type="EMBL" id="JACHJY010000007">
    <property type="protein sequence ID" value="MBB4984329.1"/>
    <property type="molecule type" value="Genomic_DNA"/>
</dbReference>
<keyword evidence="6" id="KW-0406">Ion transport</keyword>
<feature type="compositionally biased region" description="Basic and acidic residues" evidence="8">
    <location>
        <begin position="565"/>
        <end position="577"/>
    </location>
</feature>
<dbReference type="GO" id="GO:0005886">
    <property type="term" value="C:plasma membrane"/>
    <property type="evidence" value="ECO:0007669"/>
    <property type="project" value="UniProtKB-SubCell"/>
</dbReference>
<proteinExistence type="predicted"/>
<feature type="transmembrane region" description="Helical" evidence="9">
    <location>
        <begin position="120"/>
        <end position="140"/>
    </location>
</feature>
<dbReference type="GO" id="GO:1902600">
    <property type="term" value="P:proton transmembrane transport"/>
    <property type="evidence" value="ECO:0007669"/>
    <property type="project" value="InterPro"/>
</dbReference>
<dbReference type="GO" id="GO:0015297">
    <property type="term" value="F:antiporter activity"/>
    <property type="evidence" value="ECO:0007669"/>
    <property type="project" value="UniProtKB-KW"/>
</dbReference>
<dbReference type="InterPro" id="IPR006153">
    <property type="entry name" value="Cation/H_exchanger_TM"/>
</dbReference>
<accession>A0A7W7U3I2</accession>
<evidence type="ECO:0000256" key="8">
    <source>
        <dbReference type="SAM" id="MobiDB-lite"/>
    </source>
</evidence>
<evidence type="ECO:0000313" key="11">
    <source>
        <dbReference type="EMBL" id="MBB4984329.1"/>
    </source>
</evidence>
<protein>
    <submittedName>
        <fullName evidence="11">NhaP-type Na+/H+ or K+/H+ antiporter</fullName>
    </submittedName>
</protein>
<feature type="transmembrane region" description="Helical" evidence="9">
    <location>
        <begin position="192"/>
        <end position="211"/>
    </location>
</feature>
<keyword evidence="2" id="KW-0813">Transport</keyword>
<comment type="subcellular location">
    <subcellularLocation>
        <location evidence="1">Cell membrane</location>
        <topology evidence="1">Multi-pass membrane protein</topology>
    </subcellularLocation>
</comment>
<evidence type="ECO:0000256" key="3">
    <source>
        <dbReference type="ARBA" id="ARBA00022449"/>
    </source>
</evidence>
<feature type="domain" description="Cation/H+ exchanger transmembrane" evidence="10">
    <location>
        <begin position="16"/>
        <end position="391"/>
    </location>
</feature>
<evidence type="ECO:0000256" key="5">
    <source>
        <dbReference type="ARBA" id="ARBA00022989"/>
    </source>
</evidence>
<evidence type="ECO:0000256" key="6">
    <source>
        <dbReference type="ARBA" id="ARBA00023065"/>
    </source>
</evidence>
<dbReference type="PANTHER" id="PTHR32507">
    <property type="entry name" value="NA(+)/H(+) ANTIPORTER 1"/>
    <property type="match status" value="1"/>
</dbReference>
<comment type="caution">
    <text evidence="11">The sequence shown here is derived from an EMBL/GenBank/DDBJ whole genome shotgun (WGS) entry which is preliminary data.</text>
</comment>
<reference evidence="11 12" key="1">
    <citation type="submission" date="2020-08" db="EMBL/GenBank/DDBJ databases">
        <title>Genomic Encyclopedia of Type Strains, Phase III (KMG-III): the genomes of soil and plant-associated and newly described type strains.</title>
        <authorList>
            <person name="Whitman W."/>
        </authorList>
    </citation>
    <scope>NUCLEOTIDE SEQUENCE [LARGE SCALE GENOMIC DNA]</scope>
    <source>
        <strain evidence="11 12">SFB5A</strain>
    </source>
</reference>
<sequence>MTENEILLGLALTVVLATGSQILANKLRVPALIVLLPVGFAAGALTDVIHPDNLLGPAFSDLVSLSVAVILYDAGLGLDLRKLARHNRGIVGRLLVYGVLLTSLVVFAVSPAMFGMELRVAAMLGVILVVSGPTVVGPILDFVRPSDKVRRILIWEGTLTDPIGAILGALTFHAVAASGQIDIGRGYQIGQFFLSLAVGLVGGIVGIGLLWFTLRTLRLGETLGTLAQLAIVIGVSAGCDIVRDDTGLIAAIVAGLAVANIRGFDMPARRPFFETLVQLIIGLLFISISSTVTPASVVPVLLPALGLIAILVLVVRPLVAFGAAARTDLSRGERAFIGWMDPRGIVAASTASAFSAGLVERGVTGATKILPVTFLVIVGTVLLYALTAAPAARRLGVVKAAGSRVLLVGGEPWVIDLGRALRSAGLDVLMWAGLDEEREAIKAAGLDLAKGNLLSTAINPGARLEGVTAVFLATDEDDFNALASIVMQDNVEGPVYRVGPPHDSHGVVAPYTGGDILFGRSLVRHVLAERYRRGARFVVQPAADPLPPEHDTLFVVRADHQLDPVTERRESAPRDGDALVLLGSAPTDPPGASSPG</sequence>
<dbReference type="RefSeq" id="WP_184931925.1">
    <property type="nucleotide sequence ID" value="NZ_JACHJY010000007.1"/>
</dbReference>
<evidence type="ECO:0000256" key="7">
    <source>
        <dbReference type="ARBA" id="ARBA00023136"/>
    </source>
</evidence>
<dbReference type="Pfam" id="PF00999">
    <property type="entry name" value="Na_H_Exchanger"/>
    <property type="match status" value="1"/>
</dbReference>
<keyword evidence="3" id="KW-0050">Antiport</keyword>
<feature type="transmembrane region" description="Helical" evidence="9">
    <location>
        <begin position="248"/>
        <end position="264"/>
    </location>
</feature>
<feature type="transmembrane region" description="Helical" evidence="9">
    <location>
        <begin position="276"/>
        <end position="295"/>
    </location>
</feature>
<keyword evidence="7 9" id="KW-0472">Membrane</keyword>
<evidence type="ECO:0000256" key="9">
    <source>
        <dbReference type="SAM" id="Phobius"/>
    </source>
</evidence>
<evidence type="ECO:0000259" key="10">
    <source>
        <dbReference type="Pfam" id="PF00999"/>
    </source>
</evidence>